<sequence>MKKITTSISVLRGGRPLFIAAFLLASCSLNAEEQSEIIFSDDFENRSEVGKNYVTSLGDDKSWTVEDGILIARQTKESHGCVIRKEHKFDDLDVKFDFRFTGGKSFNFVIDDKNEKSVHAGHICRVSIFPKRIVIGDDKTGNMNLEIRGQRQNKDLPAAEKKKLEEFLSHTQSSAAVDLETGQWYTMRVRLVGDLMEAYLDGKLITSLKSPGISHPTKTKFGFTVNGSTIDFDNLAIYQNPK</sequence>
<feature type="chain" id="PRO_5045615722" evidence="1">
    <location>
        <begin position="32"/>
        <end position="242"/>
    </location>
</feature>
<evidence type="ECO:0000256" key="1">
    <source>
        <dbReference type="SAM" id="SignalP"/>
    </source>
</evidence>
<dbReference type="RefSeq" id="WP_386817903.1">
    <property type="nucleotide sequence ID" value="NZ_JBHUIT010000001.1"/>
</dbReference>
<keyword evidence="3" id="KW-0378">Hydrolase</keyword>
<evidence type="ECO:0000313" key="3">
    <source>
        <dbReference type="EMBL" id="MFD2255241.1"/>
    </source>
</evidence>
<dbReference type="GO" id="GO:0016787">
    <property type="term" value="F:hydrolase activity"/>
    <property type="evidence" value="ECO:0007669"/>
    <property type="project" value="UniProtKB-KW"/>
</dbReference>
<dbReference type="Pfam" id="PF06439">
    <property type="entry name" value="3keto-disac_hyd"/>
    <property type="match status" value="1"/>
</dbReference>
<protein>
    <submittedName>
        <fullName evidence="3">Family 16 glycoside hydrolase</fullName>
    </submittedName>
</protein>
<dbReference type="EMBL" id="JBHUIT010000001">
    <property type="protein sequence ID" value="MFD2255241.1"/>
    <property type="molecule type" value="Genomic_DNA"/>
</dbReference>
<comment type="caution">
    <text evidence="3">The sequence shown here is derived from an EMBL/GenBank/DDBJ whole genome shotgun (WGS) entry which is preliminary data.</text>
</comment>
<dbReference type="InterPro" id="IPR013320">
    <property type="entry name" value="ConA-like_dom_sf"/>
</dbReference>
<keyword evidence="1" id="KW-0732">Signal</keyword>
<proteinExistence type="predicted"/>
<feature type="domain" description="3-keto-alpha-glucoside-1,2-lyase/3-keto-2-hydroxy-glucal hydratase" evidence="2">
    <location>
        <begin position="60"/>
        <end position="237"/>
    </location>
</feature>
<keyword evidence="4" id="KW-1185">Reference proteome</keyword>
<dbReference type="SUPFAM" id="SSF49899">
    <property type="entry name" value="Concanavalin A-like lectins/glucanases"/>
    <property type="match status" value="1"/>
</dbReference>
<dbReference type="InterPro" id="IPR010496">
    <property type="entry name" value="AL/BT2_dom"/>
</dbReference>
<gene>
    <name evidence="3" type="ORF">ACFSSA_01005</name>
</gene>
<dbReference type="Proteomes" id="UP001597375">
    <property type="component" value="Unassembled WGS sequence"/>
</dbReference>
<name>A0ABW5D5F3_9BACT</name>
<evidence type="ECO:0000259" key="2">
    <source>
        <dbReference type="Pfam" id="PF06439"/>
    </source>
</evidence>
<feature type="signal peptide" evidence="1">
    <location>
        <begin position="1"/>
        <end position="31"/>
    </location>
</feature>
<reference evidence="4" key="1">
    <citation type="journal article" date="2019" name="Int. J. Syst. Evol. Microbiol.">
        <title>The Global Catalogue of Microorganisms (GCM) 10K type strain sequencing project: providing services to taxonomists for standard genome sequencing and annotation.</title>
        <authorList>
            <consortium name="The Broad Institute Genomics Platform"/>
            <consortium name="The Broad Institute Genome Sequencing Center for Infectious Disease"/>
            <person name="Wu L."/>
            <person name="Ma J."/>
        </authorList>
    </citation>
    <scope>NUCLEOTIDE SEQUENCE [LARGE SCALE GENOMIC DNA]</scope>
    <source>
        <strain evidence="4">CGMCC 4.7106</strain>
    </source>
</reference>
<evidence type="ECO:0000313" key="4">
    <source>
        <dbReference type="Proteomes" id="UP001597375"/>
    </source>
</evidence>
<organism evidence="3 4">
    <name type="scientific">Luteolibacter algae</name>
    <dbReference type="NCBI Taxonomy" id="454151"/>
    <lineage>
        <taxon>Bacteria</taxon>
        <taxon>Pseudomonadati</taxon>
        <taxon>Verrucomicrobiota</taxon>
        <taxon>Verrucomicrobiia</taxon>
        <taxon>Verrucomicrobiales</taxon>
        <taxon>Verrucomicrobiaceae</taxon>
        <taxon>Luteolibacter</taxon>
    </lineage>
</organism>
<accession>A0ABW5D5F3</accession>
<dbReference type="Gene3D" id="2.60.120.560">
    <property type="entry name" value="Exo-inulinase, domain 1"/>
    <property type="match status" value="1"/>
</dbReference>
<dbReference type="PROSITE" id="PS51257">
    <property type="entry name" value="PROKAR_LIPOPROTEIN"/>
    <property type="match status" value="1"/>
</dbReference>